<proteinExistence type="predicted"/>
<dbReference type="AlphaFoldDB" id="A0AAD4UUL4"/>
<evidence type="ECO:0000313" key="3">
    <source>
        <dbReference type="Proteomes" id="UP001054821"/>
    </source>
</evidence>
<comment type="caution">
    <text evidence="2">The sequence shown here is derived from an EMBL/GenBank/DDBJ whole genome shotgun (WGS) entry which is preliminary data.</text>
</comment>
<evidence type="ECO:0000256" key="1">
    <source>
        <dbReference type="SAM" id="SignalP"/>
    </source>
</evidence>
<reference evidence="2 3" key="1">
    <citation type="journal article" date="2022" name="G3 (Bethesda)">
        <title>Whole-genome sequence and methylome profiling of the almond [Prunus dulcis (Mill.) D.A. Webb] cultivar 'Nonpareil'.</title>
        <authorList>
            <person name="D'Amico-Willman K.M."/>
            <person name="Ouma W.Z."/>
            <person name="Meulia T."/>
            <person name="Sideli G.M."/>
            <person name="Gradziel T.M."/>
            <person name="Fresnedo-Ramirez J."/>
        </authorList>
    </citation>
    <scope>NUCLEOTIDE SEQUENCE [LARGE SCALE GENOMIC DNA]</scope>
    <source>
        <strain evidence="2">Clone GOH B32 T37-40</strain>
    </source>
</reference>
<name>A0AAD4UUL4_PRUDU</name>
<organism evidence="2 3">
    <name type="scientific">Prunus dulcis</name>
    <name type="common">Almond</name>
    <name type="synonym">Amygdalus dulcis</name>
    <dbReference type="NCBI Taxonomy" id="3755"/>
    <lineage>
        <taxon>Eukaryota</taxon>
        <taxon>Viridiplantae</taxon>
        <taxon>Streptophyta</taxon>
        <taxon>Embryophyta</taxon>
        <taxon>Tracheophyta</taxon>
        <taxon>Spermatophyta</taxon>
        <taxon>Magnoliopsida</taxon>
        <taxon>eudicotyledons</taxon>
        <taxon>Gunneridae</taxon>
        <taxon>Pentapetalae</taxon>
        <taxon>rosids</taxon>
        <taxon>fabids</taxon>
        <taxon>Rosales</taxon>
        <taxon>Rosaceae</taxon>
        <taxon>Amygdaloideae</taxon>
        <taxon>Amygdaleae</taxon>
        <taxon>Prunus</taxon>
    </lineage>
</organism>
<feature type="signal peptide" evidence="1">
    <location>
        <begin position="1"/>
        <end position="15"/>
    </location>
</feature>
<accession>A0AAD4UUL4</accession>
<gene>
    <name evidence="2" type="ORF">L3X38_042304</name>
</gene>
<sequence>MLRTLLLYGVSQVHAAPAETIQRQQQQECRCHVLEQAWDAGLLAQGGEVFTARHTTVEPLYDASSTASSMETGDRATRPHGLMIFAKDGRTIDQNFEHDIKVAVDASGGVSLRDGGGL</sequence>
<feature type="chain" id="PRO_5041977920" evidence="1">
    <location>
        <begin position="16"/>
        <end position="118"/>
    </location>
</feature>
<protein>
    <submittedName>
        <fullName evidence="2">Uncharacterized protein</fullName>
    </submittedName>
</protein>
<evidence type="ECO:0000313" key="2">
    <source>
        <dbReference type="EMBL" id="KAI5313130.1"/>
    </source>
</evidence>
<dbReference type="EMBL" id="JAJFAZ020000008">
    <property type="protein sequence ID" value="KAI5313130.1"/>
    <property type="molecule type" value="Genomic_DNA"/>
</dbReference>
<dbReference type="Proteomes" id="UP001054821">
    <property type="component" value="Chromosome 8"/>
</dbReference>
<keyword evidence="3" id="KW-1185">Reference proteome</keyword>
<keyword evidence="1" id="KW-0732">Signal</keyword>